<reference evidence="2 3" key="1">
    <citation type="submission" date="2020-03" db="EMBL/GenBank/DDBJ databases">
        <title>WGS of actinomycetes isolated from Thailand.</title>
        <authorList>
            <person name="Thawai C."/>
        </authorList>
    </citation>
    <scope>NUCLEOTIDE SEQUENCE [LARGE SCALE GENOMIC DNA]</scope>
    <source>
        <strain evidence="2 3">PRB2-1</strain>
    </source>
</reference>
<proteinExistence type="predicted"/>
<feature type="compositionally biased region" description="Basic and acidic residues" evidence="1">
    <location>
        <begin position="51"/>
        <end position="69"/>
    </location>
</feature>
<protein>
    <submittedName>
        <fullName evidence="2">Uncharacterized protein</fullName>
    </submittedName>
</protein>
<dbReference type="EMBL" id="JAATEJ010000040">
    <property type="protein sequence ID" value="NJP48137.1"/>
    <property type="molecule type" value="Genomic_DNA"/>
</dbReference>
<accession>A0ABX0ZZ22</accession>
<dbReference type="Proteomes" id="UP000734511">
    <property type="component" value="Unassembled WGS sequence"/>
</dbReference>
<evidence type="ECO:0000313" key="3">
    <source>
        <dbReference type="Proteomes" id="UP000734511"/>
    </source>
</evidence>
<feature type="region of interest" description="Disordered" evidence="1">
    <location>
        <begin position="1"/>
        <end position="82"/>
    </location>
</feature>
<name>A0ABX0ZZ22_9ACTN</name>
<keyword evidence="3" id="KW-1185">Reference proteome</keyword>
<dbReference type="RefSeq" id="WP_167986956.1">
    <property type="nucleotide sequence ID" value="NZ_JAATEJ010000040.1"/>
</dbReference>
<evidence type="ECO:0000256" key="1">
    <source>
        <dbReference type="SAM" id="MobiDB-lite"/>
    </source>
</evidence>
<gene>
    <name evidence="2" type="ORF">HCN08_32750</name>
</gene>
<sequence>MTSAPQRSRALIGARAVHRGPPEAPGPAVPEGGVVDLMPALQVSAGRARGQRGDRDAVHHLGDRRKPAEKNTTSRSNSKHAG</sequence>
<comment type="caution">
    <text evidence="2">The sequence shown here is derived from an EMBL/GenBank/DDBJ whole genome shotgun (WGS) entry which is preliminary data.</text>
</comment>
<evidence type="ECO:0000313" key="2">
    <source>
        <dbReference type="EMBL" id="NJP48137.1"/>
    </source>
</evidence>
<organism evidence="2 3">
    <name type="scientific">Actinacidiphila epipremni</name>
    <dbReference type="NCBI Taxonomy" id="2053013"/>
    <lineage>
        <taxon>Bacteria</taxon>
        <taxon>Bacillati</taxon>
        <taxon>Actinomycetota</taxon>
        <taxon>Actinomycetes</taxon>
        <taxon>Kitasatosporales</taxon>
        <taxon>Streptomycetaceae</taxon>
        <taxon>Actinacidiphila</taxon>
    </lineage>
</organism>